<dbReference type="EMBL" id="CM003613">
    <property type="protein sequence ID" value="KYP55518.1"/>
    <property type="molecule type" value="Genomic_DNA"/>
</dbReference>
<dbReference type="AlphaFoldDB" id="A0A151SL51"/>
<keyword evidence="2" id="KW-1185">Reference proteome</keyword>
<organism evidence="1 2">
    <name type="scientific">Cajanus cajan</name>
    <name type="common">Pigeon pea</name>
    <name type="synonym">Cajanus indicus</name>
    <dbReference type="NCBI Taxonomy" id="3821"/>
    <lineage>
        <taxon>Eukaryota</taxon>
        <taxon>Viridiplantae</taxon>
        <taxon>Streptophyta</taxon>
        <taxon>Embryophyta</taxon>
        <taxon>Tracheophyta</taxon>
        <taxon>Spermatophyta</taxon>
        <taxon>Magnoliopsida</taxon>
        <taxon>eudicotyledons</taxon>
        <taxon>Gunneridae</taxon>
        <taxon>Pentapetalae</taxon>
        <taxon>rosids</taxon>
        <taxon>fabids</taxon>
        <taxon>Fabales</taxon>
        <taxon>Fabaceae</taxon>
        <taxon>Papilionoideae</taxon>
        <taxon>50 kb inversion clade</taxon>
        <taxon>NPAAA clade</taxon>
        <taxon>indigoferoid/millettioid clade</taxon>
        <taxon>Phaseoleae</taxon>
        <taxon>Cajanus</taxon>
    </lineage>
</organism>
<reference evidence="1 2" key="1">
    <citation type="journal article" date="2012" name="Nat. Biotechnol.">
        <title>Draft genome sequence of pigeonpea (Cajanus cajan), an orphan legume crop of resource-poor farmers.</title>
        <authorList>
            <person name="Varshney R.K."/>
            <person name="Chen W."/>
            <person name="Li Y."/>
            <person name="Bharti A.K."/>
            <person name="Saxena R.K."/>
            <person name="Schlueter J.A."/>
            <person name="Donoghue M.T."/>
            <person name="Azam S."/>
            <person name="Fan G."/>
            <person name="Whaley A.M."/>
            <person name="Farmer A.D."/>
            <person name="Sheridan J."/>
            <person name="Iwata A."/>
            <person name="Tuteja R."/>
            <person name="Penmetsa R.V."/>
            <person name="Wu W."/>
            <person name="Upadhyaya H.D."/>
            <person name="Yang S.P."/>
            <person name="Shah T."/>
            <person name="Saxena K.B."/>
            <person name="Michael T."/>
            <person name="McCombie W.R."/>
            <person name="Yang B."/>
            <person name="Zhang G."/>
            <person name="Yang H."/>
            <person name="Wang J."/>
            <person name="Spillane C."/>
            <person name="Cook D.R."/>
            <person name="May G.D."/>
            <person name="Xu X."/>
            <person name="Jackson S.A."/>
        </authorList>
    </citation>
    <scope>NUCLEOTIDE SEQUENCE [LARGE SCALE GENOMIC DNA]</scope>
    <source>
        <strain evidence="2">cv. Asha</strain>
    </source>
</reference>
<dbReference type="Proteomes" id="UP000075243">
    <property type="component" value="Chromosome 11"/>
</dbReference>
<gene>
    <name evidence="1" type="ORF">KK1_001730</name>
</gene>
<name>A0A151SL51_CAJCA</name>
<evidence type="ECO:0000313" key="2">
    <source>
        <dbReference type="Proteomes" id="UP000075243"/>
    </source>
</evidence>
<evidence type="ECO:0000313" key="1">
    <source>
        <dbReference type="EMBL" id="KYP55518.1"/>
    </source>
</evidence>
<dbReference type="Gramene" id="C.cajan_01692.t">
    <property type="protein sequence ID" value="C.cajan_01692.t"/>
    <property type="gene ID" value="C.cajan_01692"/>
</dbReference>
<sequence>MELWNQNFHLSRSITDNEDDTHKIQVGWLKWTKALGFIWDRKEPTKLKKKIYHIVIHSTTL</sequence>
<accession>A0A151SL51</accession>
<proteinExistence type="predicted"/>
<protein>
    <submittedName>
        <fullName evidence="1">Uncharacterized protein</fullName>
    </submittedName>
</protein>